<dbReference type="Proteomes" id="UP000596739">
    <property type="component" value="Unassembled WGS sequence"/>
</dbReference>
<organism evidence="5 6">
    <name type="scientific">Clostridium yunnanense</name>
    <dbReference type="NCBI Taxonomy" id="2800325"/>
    <lineage>
        <taxon>Bacteria</taxon>
        <taxon>Bacillati</taxon>
        <taxon>Bacillota</taxon>
        <taxon>Clostridia</taxon>
        <taxon>Eubacteriales</taxon>
        <taxon>Clostridiaceae</taxon>
        <taxon>Clostridium</taxon>
    </lineage>
</organism>
<dbReference type="InterPro" id="IPR012337">
    <property type="entry name" value="RNaseH-like_sf"/>
</dbReference>
<protein>
    <submittedName>
        <fullName evidence="5">Exonuclease domain-containing protein</fullName>
    </submittedName>
</protein>
<accession>A0ABS1EQ75</accession>
<keyword evidence="6" id="KW-1185">Reference proteome</keyword>
<keyword evidence="2" id="KW-0378">Hydrolase</keyword>
<name>A0ABS1EQ75_9CLOT</name>
<evidence type="ECO:0000259" key="4">
    <source>
        <dbReference type="SMART" id="SM00479"/>
    </source>
</evidence>
<dbReference type="PANTHER" id="PTHR23044">
    <property type="entry name" value="3'-5' EXONUCLEASE ERI1-RELATED"/>
    <property type="match status" value="1"/>
</dbReference>
<comment type="caution">
    <text evidence="5">The sequence shown here is derived from an EMBL/GenBank/DDBJ whole genome shotgun (WGS) entry which is preliminary data.</text>
</comment>
<dbReference type="Gene3D" id="3.30.420.10">
    <property type="entry name" value="Ribonuclease H-like superfamily/Ribonuclease H"/>
    <property type="match status" value="1"/>
</dbReference>
<dbReference type="InterPro" id="IPR013520">
    <property type="entry name" value="Ribonucl_H"/>
</dbReference>
<dbReference type="RefSeq" id="WP_200269767.1">
    <property type="nucleotide sequence ID" value="NZ_JAENHN010000037.1"/>
</dbReference>
<dbReference type="CDD" id="cd06133">
    <property type="entry name" value="ERI-1_3'hExo_like"/>
    <property type="match status" value="1"/>
</dbReference>
<dbReference type="InterPro" id="IPR036397">
    <property type="entry name" value="RNaseH_sf"/>
</dbReference>
<dbReference type="Pfam" id="PF00929">
    <property type="entry name" value="RNase_T"/>
    <property type="match status" value="1"/>
</dbReference>
<feature type="domain" description="Exonuclease" evidence="4">
    <location>
        <begin position="2"/>
        <end position="189"/>
    </location>
</feature>
<evidence type="ECO:0000313" key="6">
    <source>
        <dbReference type="Proteomes" id="UP000596739"/>
    </source>
</evidence>
<dbReference type="InterPro" id="IPR047201">
    <property type="entry name" value="ERI-1_3'hExo-like"/>
</dbReference>
<keyword evidence="1" id="KW-0540">Nuclease</keyword>
<keyword evidence="3 5" id="KW-0269">Exonuclease</keyword>
<gene>
    <name evidence="5" type="ORF">JHL18_12855</name>
</gene>
<dbReference type="InterPro" id="IPR051274">
    <property type="entry name" value="3-5_Exoribonuclease"/>
</dbReference>
<evidence type="ECO:0000256" key="1">
    <source>
        <dbReference type="ARBA" id="ARBA00022722"/>
    </source>
</evidence>
<dbReference type="EMBL" id="JAENHN010000037">
    <property type="protein sequence ID" value="MBK1811511.1"/>
    <property type="molecule type" value="Genomic_DNA"/>
</dbReference>
<evidence type="ECO:0000256" key="2">
    <source>
        <dbReference type="ARBA" id="ARBA00022801"/>
    </source>
</evidence>
<proteinExistence type="predicted"/>
<evidence type="ECO:0000256" key="3">
    <source>
        <dbReference type="ARBA" id="ARBA00022839"/>
    </source>
</evidence>
<sequence length="256" mass="29811">MNYVIYDLEFNQKYIDFPEENPSSSSRLPFEIIQIGALKLNERFETLSSFNALIKPEVYPNIHPYVEKLTRINNNTVSSSKDFVSVYKEFLEFIGDDQVILCVWGTVDIKELLRNIEFYNLSSSSISKYYIDVQKTASLYLKSPNNSKVGLKTAIELLNLKSDNEFHDAFNDAYYTSEIFKTIYDNTNIKPSIYSPNTSRKSKEPKEKIDTVSLIKQFEKMYNREMSSEEKTIIKLAYNMGRTRQFVVYTSPIQNT</sequence>
<dbReference type="SUPFAM" id="SSF53098">
    <property type="entry name" value="Ribonuclease H-like"/>
    <property type="match status" value="1"/>
</dbReference>
<evidence type="ECO:0000313" key="5">
    <source>
        <dbReference type="EMBL" id="MBK1811511.1"/>
    </source>
</evidence>
<reference evidence="6" key="1">
    <citation type="submission" date="2021-01" db="EMBL/GenBank/DDBJ databases">
        <title>Genome public.</title>
        <authorList>
            <person name="Liu C."/>
            <person name="Sun Q."/>
        </authorList>
    </citation>
    <scope>NUCLEOTIDE SEQUENCE [LARGE SCALE GENOMIC DNA]</scope>
    <source>
        <strain evidence="6">YIM B02505</strain>
    </source>
</reference>
<dbReference type="SMART" id="SM00479">
    <property type="entry name" value="EXOIII"/>
    <property type="match status" value="1"/>
</dbReference>
<dbReference type="PANTHER" id="PTHR23044:SF61">
    <property type="entry name" value="3'-5' EXORIBONUCLEASE 1-RELATED"/>
    <property type="match status" value="1"/>
</dbReference>
<dbReference type="GO" id="GO:0004527">
    <property type="term" value="F:exonuclease activity"/>
    <property type="evidence" value="ECO:0007669"/>
    <property type="project" value="UniProtKB-KW"/>
</dbReference>